<dbReference type="OrthoDB" id="387446at2759"/>
<dbReference type="OMA" id="NIFNARC"/>
<keyword evidence="2" id="KW-0472">Membrane</keyword>
<feature type="region of interest" description="Disordered" evidence="1">
    <location>
        <begin position="501"/>
        <end position="546"/>
    </location>
</feature>
<dbReference type="AlphaFoldDB" id="A0A1Y1JM32"/>
<feature type="region of interest" description="Disordered" evidence="1">
    <location>
        <begin position="70"/>
        <end position="204"/>
    </location>
</feature>
<feature type="compositionally biased region" description="Basic and acidic residues" evidence="1">
    <location>
        <begin position="85"/>
        <end position="120"/>
    </location>
</feature>
<feature type="transmembrane region" description="Helical" evidence="2">
    <location>
        <begin position="553"/>
        <end position="576"/>
    </location>
</feature>
<dbReference type="RefSeq" id="XP_028544032.1">
    <property type="nucleotide sequence ID" value="XM_028688231.1"/>
</dbReference>
<dbReference type="Proteomes" id="UP000195521">
    <property type="component" value="Unassembled WGS sequence"/>
</dbReference>
<keyword evidence="3" id="KW-0732">Signal</keyword>
<name>A0A1Y1JM32_PLAGO</name>
<gene>
    <name evidence="4" type="ORF">PGO_102010</name>
</gene>
<comment type="caution">
    <text evidence="4">The sequence shown here is derived from an EMBL/GenBank/DDBJ whole genome shotgun (WGS) entry which is preliminary data.</text>
</comment>
<reference evidence="5" key="1">
    <citation type="submission" date="2017-04" db="EMBL/GenBank/DDBJ databases">
        <title>Plasmodium gonderi genome.</title>
        <authorList>
            <person name="Arisue N."/>
            <person name="Honma H."/>
            <person name="Kawai S."/>
            <person name="Tougan T."/>
            <person name="Tanabe K."/>
            <person name="Horii T."/>
        </authorList>
    </citation>
    <scope>NUCLEOTIDE SEQUENCE [LARGE SCALE GENOMIC DNA]</scope>
    <source>
        <strain evidence="5">ATCC 30045</strain>
    </source>
</reference>
<dbReference type="GeneID" id="39748166"/>
<evidence type="ECO:0000256" key="1">
    <source>
        <dbReference type="SAM" id="MobiDB-lite"/>
    </source>
</evidence>
<keyword evidence="5" id="KW-1185">Reference proteome</keyword>
<feature type="compositionally biased region" description="Acidic residues" evidence="1">
    <location>
        <begin position="121"/>
        <end position="155"/>
    </location>
</feature>
<keyword evidence="2" id="KW-0812">Transmembrane</keyword>
<protein>
    <recommendedName>
        <fullName evidence="6">Variable surface protein</fullName>
    </recommendedName>
</protein>
<sequence length="618" mass="71006">MNNFNVRCCFFILFFFLFEKEFYKNSAALLPYIPSHGSKENNCNLESCVLNSEKVYYDSNWDRMPQGFGNSRILRDNGNNENDDDYIRDNEERTGGENDGKLFSENVFYEKEEEEYKVGEDEGEEYEGGEDEGGEDEGEEHEGGEDEGEEYEGGEDGYLMNSEQRYGSGSELLDGKLDTADGVESDSGAKRKMSKKEEEAEDHKIDKLINEEMKKNEKAEEGDINKRIEADVVEDEKNRQGKRIKKLNCSNKLNYIQVTGNVKREEDIFGVKDEGSSQNVTEIQLKQKRNNANVPNEYNEKVINIKTGGEEQLYKNIDHVEKRNKIKNNDLIFMEKTLHVGGVGVGGKNRDESTIQIQERKSEKSAPTKHDESSFLHLKIMSNKIPLNFGNLYDGTSYTNNLEKAIYKHSNESVFEPSFKSETNIRTSRYKDSPLNFSSIKQDESDDPLPMNFRIINSVVKVTDDEYNKLMNKNSVNVYDQNALVEYQYENFEVKEGDQYNGENEMENEGKNNDEQNLNDENKYDEDGDLDGNEKSDDENKDSDGRANFDGTLATYAIGILIAVIILLLIFVIYYYDIINKIKRQLNAKRKSNKTMAISNTKSAELYLDDTYTERNHV</sequence>
<feature type="chain" id="PRO_5012982613" description="Variable surface protein" evidence="3">
    <location>
        <begin position="28"/>
        <end position="618"/>
    </location>
</feature>
<evidence type="ECO:0000313" key="5">
    <source>
        <dbReference type="Proteomes" id="UP000195521"/>
    </source>
</evidence>
<accession>A0A1Y1JM32</accession>
<feature type="signal peptide" evidence="3">
    <location>
        <begin position="1"/>
        <end position="27"/>
    </location>
</feature>
<proteinExistence type="predicted"/>
<evidence type="ECO:0000256" key="3">
    <source>
        <dbReference type="SAM" id="SignalP"/>
    </source>
</evidence>
<feature type="compositionally biased region" description="Acidic residues" evidence="1">
    <location>
        <begin position="523"/>
        <end position="541"/>
    </location>
</feature>
<evidence type="ECO:0000256" key="2">
    <source>
        <dbReference type="SAM" id="Phobius"/>
    </source>
</evidence>
<feature type="compositionally biased region" description="Basic and acidic residues" evidence="1">
    <location>
        <begin position="195"/>
        <end position="204"/>
    </location>
</feature>
<organism evidence="4 5">
    <name type="scientific">Plasmodium gonderi</name>
    <dbReference type="NCBI Taxonomy" id="77519"/>
    <lineage>
        <taxon>Eukaryota</taxon>
        <taxon>Sar</taxon>
        <taxon>Alveolata</taxon>
        <taxon>Apicomplexa</taxon>
        <taxon>Aconoidasida</taxon>
        <taxon>Haemosporida</taxon>
        <taxon>Plasmodiidae</taxon>
        <taxon>Plasmodium</taxon>
        <taxon>Plasmodium (Plasmodium)</taxon>
    </lineage>
</organism>
<keyword evidence="2" id="KW-1133">Transmembrane helix</keyword>
<evidence type="ECO:0008006" key="6">
    <source>
        <dbReference type="Google" id="ProtNLM"/>
    </source>
</evidence>
<dbReference type="EMBL" id="BDQF01000011">
    <property type="protein sequence ID" value="GAW81443.1"/>
    <property type="molecule type" value="Genomic_DNA"/>
</dbReference>
<evidence type="ECO:0000313" key="4">
    <source>
        <dbReference type="EMBL" id="GAW81443.1"/>
    </source>
</evidence>